<evidence type="ECO:0000256" key="1">
    <source>
        <dbReference type="SAM" id="Phobius"/>
    </source>
</evidence>
<name>A0ABN3D3M2_9ACTN</name>
<reference evidence="2 3" key="1">
    <citation type="journal article" date="2019" name="Int. J. Syst. Evol. Microbiol.">
        <title>The Global Catalogue of Microorganisms (GCM) 10K type strain sequencing project: providing services to taxonomists for standard genome sequencing and annotation.</title>
        <authorList>
            <consortium name="The Broad Institute Genomics Platform"/>
            <consortium name="The Broad Institute Genome Sequencing Center for Infectious Disease"/>
            <person name="Wu L."/>
            <person name="Ma J."/>
        </authorList>
    </citation>
    <scope>NUCLEOTIDE SEQUENCE [LARGE SCALE GENOMIC DNA]</scope>
    <source>
        <strain evidence="2 3">JCM 16114</strain>
    </source>
</reference>
<feature type="transmembrane region" description="Helical" evidence="1">
    <location>
        <begin position="73"/>
        <end position="95"/>
    </location>
</feature>
<evidence type="ECO:0008006" key="4">
    <source>
        <dbReference type="Google" id="ProtNLM"/>
    </source>
</evidence>
<organism evidence="2 3">
    <name type="scientific">Nonomuraea monospora</name>
    <dbReference type="NCBI Taxonomy" id="568818"/>
    <lineage>
        <taxon>Bacteria</taxon>
        <taxon>Bacillati</taxon>
        <taxon>Actinomycetota</taxon>
        <taxon>Actinomycetes</taxon>
        <taxon>Streptosporangiales</taxon>
        <taxon>Streptosporangiaceae</taxon>
        <taxon>Nonomuraea</taxon>
    </lineage>
</organism>
<feature type="transmembrane region" description="Helical" evidence="1">
    <location>
        <begin position="12"/>
        <end position="37"/>
    </location>
</feature>
<dbReference type="Proteomes" id="UP001499843">
    <property type="component" value="Unassembled WGS sequence"/>
</dbReference>
<feature type="transmembrane region" description="Helical" evidence="1">
    <location>
        <begin position="107"/>
        <end position="126"/>
    </location>
</feature>
<accession>A0ABN3D3M2</accession>
<keyword evidence="1" id="KW-0472">Membrane</keyword>
<keyword evidence="1" id="KW-1133">Transmembrane helix</keyword>
<comment type="caution">
    <text evidence="2">The sequence shown here is derived from an EMBL/GenBank/DDBJ whole genome shotgun (WGS) entry which is preliminary data.</text>
</comment>
<keyword evidence="3" id="KW-1185">Reference proteome</keyword>
<sequence length="132" mass="13738">MTQVATRPSTFLLVGAIADGAFKAALGGAFIVGAAWFGELLGVAAWVMVVAGAVLVITGAIEMGYVRRRPMPTYLRLMIAYDSGWVLTALAGVLLAWRGSGAGGEVWIGYQAIAPIAFAALLLTSARREPLA</sequence>
<evidence type="ECO:0000313" key="2">
    <source>
        <dbReference type="EMBL" id="GAA2216439.1"/>
    </source>
</evidence>
<keyword evidence="1" id="KW-0812">Transmembrane</keyword>
<gene>
    <name evidence="2" type="ORF">GCM10009850_119080</name>
</gene>
<evidence type="ECO:0000313" key="3">
    <source>
        <dbReference type="Proteomes" id="UP001499843"/>
    </source>
</evidence>
<dbReference type="EMBL" id="BAAAQX010000069">
    <property type="protein sequence ID" value="GAA2216439.1"/>
    <property type="molecule type" value="Genomic_DNA"/>
</dbReference>
<protein>
    <recommendedName>
        <fullName evidence="4">Integral membrane protein</fullName>
    </recommendedName>
</protein>
<proteinExistence type="predicted"/>
<feature type="transmembrane region" description="Helical" evidence="1">
    <location>
        <begin position="43"/>
        <end position="61"/>
    </location>
</feature>